<name>A0A1E8CMT7_9GAMM</name>
<organism evidence="1 2">
    <name type="scientific">Pseudohongiella acticola</name>
    <dbReference type="NCBI Taxonomy" id="1524254"/>
    <lineage>
        <taxon>Bacteria</taxon>
        <taxon>Pseudomonadati</taxon>
        <taxon>Pseudomonadota</taxon>
        <taxon>Gammaproteobacteria</taxon>
        <taxon>Pseudomonadales</taxon>
        <taxon>Pseudohongiellaceae</taxon>
        <taxon>Pseudohongiella</taxon>
    </lineage>
</organism>
<dbReference type="InterPro" id="IPR052736">
    <property type="entry name" value="Stf3_sulfotransferase"/>
</dbReference>
<dbReference type="RefSeq" id="WP_070117987.1">
    <property type="nucleotide sequence ID" value="NZ_CAXATG010000003.1"/>
</dbReference>
<protein>
    <recommendedName>
        <fullName evidence="3">Sulfotransferase</fullName>
    </recommendedName>
</protein>
<dbReference type="PANTHER" id="PTHR36451">
    <property type="entry name" value="PAPS-DEPENDENT SULFOTRANSFERASE STF3"/>
    <property type="match status" value="1"/>
</dbReference>
<evidence type="ECO:0008006" key="3">
    <source>
        <dbReference type="Google" id="ProtNLM"/>
    </source>
</evidence>
<gene>
    <name evidence="1" type="ORF">PHACT_12010</name>
</gene>
<evidence type="ECO:0000313" key="2">
    <source>
        <dbReference type="Proteomes" id="UP000175669"/>
    </source>
</evidence>
<dbReference type="Pfam" id="PF13469">
    <property type="entry name" value="Sulfotransfer_3"/>
    <property type="match status" value="1"/>
</dbReference>
<comment type="caution">
    <text evidence="1">The sequence shown here is derived from an EMBL/GenBank/DDBJ whole genome shotgun (WGS) entry which is preliminary data.</text>
</comment>
<dbReference type="Gene3D" id="3.40.50.300">
    <property type="entry name" value="P-loop containing nucleotide triphosphate hydrolases"/>
    <property type="match status" value="1"/>
</dbReference>
<dbReference type="STRING" id="1524254.PHACT_12010"/>
<accession>A0A1E8CMT7</accession>
<dbReference type="SUPFAM" id="SSF52540">
    <property type="entry name" value="P-loop containing nucleoside triphosphate hydrolases"/>
    <property type="match status" value="1"/>
</dbReference>
<dbReference type="InterPro" id="IPR027417">
    <property type="entry name" value="P-loop_NTPase"/>
</dbReference>
<dbReference type="PANTHER" id="PTHR36451:SF1">
    <property type="entry name" value="OMEGA-HYDROXY-BETA-DIHYDROMENAQUINONE-9 SULFOTRANSFERASE STF3"/>
    <property type="match status" value="1"/>
</dbReference>
<dbReference type="OrthoDB" id="9815894at2"/>
<dbReference type="EMBL" id="MASR01000001">
    <property type="protein sequence ID" value="OFE13769.1"/>
    <property type="molecule type" value="Genomic_DNA"/>
</dbReference>
<evidence type="ECO:0000313" key="1">
    <source>
        <dbReference type="EMBL" id="OFE13769.1"/>
    </source>
</evidence>
<sequence length="250" mass="29678">MSSKHPFFIVGSVRSGTTLLRDILRRHPRLCAPEETHFFRWAEPYGTEDFERSYLKNKVFRQHRELDGLNEFDFFYTLQQGRHRKDLMDNYARIFKDNNNHSGKRWFDKSPQNVYGMLLLSAMYPESRFIHIHRHPYNVVASLRAGGMLARQPLRGAINYWLESVHLVNEYRKGFPDRVHELRYRDLCDFPLETVNGILAFLGEKPIEEFPEDIVVGDEQDRYRGILTDEELTYIRDCCGDMLNVYGYEN</sequence>
<reference evidence="2" key="1">
    <citation type="submission" date="2016-07" db="EMBL/GenBank/DDBJ databases">
        <authorList>
            <person name="Florea S."/>
            <person name="Webb J.S."/>
            <person name="Jaromczyk J."/>
            <person name="Schardl C.L."/>
        </authorList>
    </citation>
    <scope>NUCLEOTIDE SEQUENCE [LARGE SCALE GENOMIC DNA]</scope>
    <source>
        <strain evidence="2">KCTC 42131</strain>
    </source>
</reference>
<keyword evidence="2" id="KW-1185">Reference proteome</keyword>
<proteinExistence type="predicted"/>
<dbReference type="Proteomes" id="UP000175669">
    <property type="component" value="Unassembled WGS sequence"/>
</dbReference>
<dbReference type="AlphaFoldDB" id="A0A1E8CMT7"/>